<evidence type="ECO:0000313" key="2">
    <source>
        <dbReference type="Proteomes" id="UP001140973"/>
    </source>
</evidence>
<dbReference type="Proteomes" id="UP001140973">
    <property type="component" value="Unassembled WGS sequence"/>
</dbReference>
<dbReference type="RefSeq" id="WP_274674316.1">
    <property type="nucleotide sequence ID" value="NZ_JAKNAP010000144.1"/>
</dbReference>
<dbReference type="AlphaFoldDB" id="A0A9X4FJW8"/>
<organism evidence="1 2">
    <name type="scientific">Vibrio aestuarianus</name>
    <dbReference type="NCBI Taxonomy" id="28171"/>
    <lineage>
        <taxon>Bacteria</taxon>
        <taxon>Pseudomonadati</taxon>
        <taxon>Pseudomonadota</taxon>
        <taxon>Gammaproteobacteria</taxon>
        <taxon>Vibrionales</taxon>
        <taxon>Vibrionaceae</taxon>
        <taxon>Vibrio</taxon>
    </lineage>
</organism>
<accession>A0A9X4FJW8</accession>
<reference evidence="1" key="1">
    <citation type="submission" date="2022-02" db="EMBL/GenBank/DDBJ databases">
        <title>Emergence and expansion in Europe of a Vibrio aestuarianus clonal complex pathogenic for oysters.</title>
        <authorList>
            <person name="Mesnil A."/>
            <person name="Travers M.-A."/>
        </authorList>
    </citation>
    <scope>NUCLEOTIDE SEQUENCE</scope>
    <source>
        <strain evidence="1">151-ITT-15-cp-1</strain>
    </source>
</reference>
<dbReference type="EMBL" id="JAKNAP010000144">
    <property type="protein sequence ID" value="MDE1359123.1"/>
    <property type="molecule type" value="Genomic_DNA"/>
</dbReference>
<evidence type="ECO:0000313" key="1">
    <source>
        <dbReference type="EMBL" id="MDE1359123.1"/>
    </source>
</evidence>
<name>A0A9X4FJW8_9VIBR</name>
<gene>
    <name evidence="1" type="ORF">L9W73_17780</name>
</gene>
<proteinExistence type="predicted"/>
<protein>
    <submittedName>
        <fullName evidence="1">DUF2441 domain-containing protein</fullName>
    </submittedName>
</protein>
<dbReference type="SUPFAM" id="SSF56399">
    <property type="entry name" value="ADP-ribosylation"/>
    <property type="match status" value="1"/>
</dbReference>
<comment type="caution">
    <text evidence="1">The sequence shown here is derived from an EMBL/GenBank/DDBJ whole genome shotgun (WGS) entry which is preliminary data.</text>
</comment>
<sequence length="189" mass="21750">MVTFYTVDRSGELNEGLELALQTEFDHIQFQEIESLCTRDDMLQRVIQLYPNGISRHGIYYLLTYNLLVYDNQTGQPLSLAPHIPVLEGIFELVRKQEFPERPSRMQSVFAWCTEDEAMTYRVLNGNEVSIYEIESEEAFIADQNLLYLGTSIAGATEFARKYWSGERSNNFKPEAIIPLPTLVGRKVI</sequence>